<organism evidence="1 2">
    <name type="scientific">Racocetra persica</name>
    <dbReference type="NCBI Taxonomy" id="160502"/>
    <lineage>
        <taxon>Eukaryota</taxon>
        <taxon>Fungi</taxon>
        <taxon>Fungi incertae sedis</taxon>
        <taxon>Mucoromycota</taxon>
        <taxon>Glomeromycotina</taxon>
        <taxon>Glomeromycetes</taxon>
        <taxon>Diversisporales</taxon>
        <taxon>Gigasporaceae</taxon>
        <taxon>Racocetra</taxon>
    </lineage>
</organism>
<name>A0ACA9SZA6_9GLOM</name>
<feature type="non-terminal residue" evidence="1">
    <location>
        <position position="1"/>
    </location>
</feature>
<reference evidence="1" key="1">
    <citation type="submission" date="2021-06" db="EMBL/GenBank/DDBJ databases">
        <authorList>
            <person name="Kallberg Y."/>
            <person name="Tangrot J."/>
            <person name="Rosling A."/>
        </authorList>
    </citation>
    <scope>NUCLEOTIDE SEQUENCE</scope>
    <source>
        <strain evidence="1">MA461A</strain>
    </source>
</reference>
<evidence type="ECO:0000313" key="2">
    <source>
        <dbReference type="Proteomes" id="UP000789920"/>
    </source>
</evidence>
<comment type="caution">
    <text evidence="1">The sequence shown here is derived from an EMBL/GenBank/DDBJ whole genome shotgun (WGS) entry which is preliminary data.</text>
</comment>
<protein>
    <submittedName>
        <fullName evidence="1">13887_t:CDS:1</fullName>
    </submittedName>
</protein>
<proteinExistence type="predicted"/>
<dbReference type="EMBL" id="CAJVQC010178177">
    <property type="protein sequence ID" value="CAG8851804.1"/>
    <property type="molecule type" value="Genomic_DNA"/>
</dbReference>
<dbReference type="Proteomes" id="UP000789920">
    <property type="component" value="Unassembled WGS sequence"/>
</dbReference>
<keyword evidence="2" id="KW-1185">Reference proteome</keyword>
<accession>A0ACA9SZA6</accession>
<evidence type="ECO:0000313" key="1">
    <source>
        <dbReference type="EMBL" id="CAG8851804.1"/>
    </source>
</evidence>
<feature type="non-terminal residue" evidence="1">
    <location>
        <position position="164"/>
    </location>
</feature>
<gene>
    <name evidence="1" type="ORF">RPERSI_LOCUS36747</name>
</gene>
<sequence length="164" mass="18591">NEETSIGRISSNEETSINRISSDPVLLSDTESIQSELNSSIKLSHKGGRPQEDIWNEYDVIDSRKGKHKGARCRYCSVSWARGRAQDMKSHLALKCKGKVPKEVRLKILRDIQSKDEHVQSGTSILKKRKSNNSILPLDAYYDPKEAIDKAKETRANKALIKWI</sequence>